<keyword evidence="10" id="KW-0408">Iron</keyword>
<dbReference type="OrthoDB" id="9547406at2759"/>
<dbReference type="InterPro" id="IPR003347">
    <property type="entry name" value="JmjC_dom"/>
</dbReference>
<dbReference type="Gene3D" id="2.60.120.650">
    <property type="entry name" value="Cupin"/>
    <property type="match status" value="1"/>
</dbReference>
<keyword evidence="7" id="KW-0156">Chromatin regulator</keyword>
<dbReference type="OMA" id="MRFREPS"/>
<dbReference type="GO" id="GO:0040029">
    <property type="term" value="P:epigenetic regulation of gene expression"/>
    <property type="evidence" value="ECO:0007669"/>
    <property type="project" value="UniProtKB-ARBA"/>
</dbReference>
<feature type="domain" description="C2H2-type" evidence="16">
    <location>
        <begin position="1310"/>
        <end position="1341"/>
    </location>
</feature>
<keyword evidence="19" id="KW-0808">Transferase</keyword>
<dbReference type="GO" id="GO:0008270">
    <property type="term" value="F:zinc ion binding"/>
    <property type="evidence" value="ECO:0007669"/>
    <property type="project" value="UniProtKB-KW"/>
</dbReference>
<dbReference type="SMART" id="SM00545">
    <property type="entry name" value="JmjN"/>
    <property type="match status" value="1"/>
</dbReference>
<dbReference type="SUPFAM" id="SSF57667">
    <property type="entry name" value="beta-beta-alpha zinc fingers"/>
    <property type="match status" value="1"/>
</dbReference>
<evidence type="ECO:0000256" key="14">
    <source>
        <dbReference type="PROSITE-ProRule" id="PRU00042"/>
    </source>
</evidence>
<dbReference type="SUPFAM" id="SSF51197">
    <property type="entry name" value="Clavaminate synthase-like"/>
    <property type="match status" value="1"/>
</dbReference>
<evidence type="ECO:0000256" key="9">
    <source>
        <dbReference type="ARBA" id="ARBA00023002"/>
    </source>
</evidence>
<keyword evidence="3" id="KW-0479">Metal-binding</keyword>
<dbReference type="FunFam" id="3.30.160.60:FF:000747">
    <property type="entry name" value="Probable lysine-specific demethylase ELF6"/>
    <property type="match status" value="1"/>
</dbReference>
<dbReference type="Proteomes" id="UP000007305">
    <property type="component" value="Chromosome 8"/>
</dbReference>
<name>A0A1D6G6Q6_MAIZE</name>
<feature type="compositionally biased region" description="Polar residues" evidence="15">
    <location>
        <begin position="690"/>
        <end position="706"/>
    </location>
</feature>
<dbReference type="EMBL" id="CM000784">
    <property type="protein sequence ID" value="AQK98875.1"/>
    <property type="molecule type" value="Genomic_DNA"/>
</dbReference>
<dbReference type="FunFam" id="2.60.120.650:FF:000023">
    <property type="entry name" value="Probable lysine-specific demethylase ELF6"/>
    <property type="match status" value="1"/>
</dbReference>
<comment type="subcellular location">
    <subcellularLocation>
        <location evidence="2">Nucleus</location>
    </subcellularLocation>
</comment>
<keyword evidence="6" id="KW-0862">Zinc</keyword>
<dbReference type="GO" id="GO:0000785">
    <property type="term" value="C:chromatin"/>
    <property type="evidence" value="ECO:0000318"/>
    <property type="project" value="GO_Central"/>
</dbReference>
<dbReference type="InterPro" id="IPR003349">
    <property type="entry name" value="JmjN"/>
</dbReference>
<keyword evidence="21" id="KW-1185">Reference proteome</keyword>
<comment type="cofactor">
    <cofactor evidence="1">
        <name>Fe(2+)</name>
        <dbReference type="ChEBI" id="CHEBI:29033"/>
    </cofactor>
</comment>
<feature type="region of interest" description="Disordered" evidence="15">
    <location>
        <begin position="455"/>
        <end position="494"/>
    </location>
</feature>
<dbReference type="SMART" id="SM00558">
    <property type="entry name" value="JmjC"/>
    <property type="match status" value="1"/>
</dbReference>
<keyword evidence="8" id="KW-0223">Dioxygenase</keyword>
<dbReference type="SMART" id="SM00355">
    <property type="entry name" value="ZnF_C2H2"/>
    <property type="match status" value="4"/>
</dbReference>
<dbReference type="eggNOG" id="KOG1246">
    <property type="taxonomic scope" value="Eukaryota"/>
</dbReference>
<dbReference type="GO" id="GO:0005634">
    <property type="term" value="C:nucleus"/>
    <property type="evidence" value="ECO:0000318"/>
    <property type="project" value="GO_Central"/>
</dbReference>
<proteinExistence type="evidence at protein level"/>
<keyword evidence="9" id="KW-0560">Oxidoreductase</keyword>
<evidence type="ECO:0000256" key="12">
    <source>
        <dbReference type="ARBA" id="ARBA00023163"/>
    </source>
</evidence>
<dbReference type="RefSeq" id="XP_008656966.1">
    <property type="nucleotide sequence ID" value="XM_008658744.3"/>
</dbReference>
<dbReference type="PANTHER" id="PTHR10694:SF38">
    <property type="entry name" value="LYSINE-SPECIFIC DEMETHYLASE REF6"/>
    <property type="match status" value="1"/>
</dbReference>
<dbReference type="GO" id="GO:0032259">
    <property type="term" value="P:methylation"/>
    <property type="evidence" value="ECO:0007669"/>
    <property type="project" value="UniProtKB-KW"/>
</dbReference>
<evidence type="ECO:0000256" key="3">
    <source>
        <dbReference type="ARBA" id="ARBA00022723"/>
    </source>
</evidence>
<protein>
    <submittedName>
        <fullName evidence="19">Lysine-specific demethylase REF6</fullName>
    </submittedName>
</protein>
<evidence type="ECO:0000256" key="10">
    <source>
        <dbReference type="ARBA" id="ARBA00023004"/>
    </source>
</evidence>
<dbReference type="InterPro" id="IPR013087">
    <property type="entry name" value="Znf_C2H2_type"/>
</dbReference>
<dbReference type="GO" id="GO:0010468">
    <property type="term" value="P:regulation of gene expression"/>
    <property type="evidence" value="ECO:0000318"/>
    <property type="project" value="GO_Central"/>
</dbReference>
<dbReference type="PROSITE" id="PS00028">
    <property type="entry name" value="ZINC_FINGER_C2H2_1"/>
    <property type="match status" value="3"/>
</dbReference>
<feature type="compositionally biased region" description="Low complexity" evidence="15">
    <location>
        <begin position="484"/>
        <end position="493"/>
    </location>
</feature>
<keyword evidence="12" id="KW-0804">Transcription</keyword>
<dbReference type="Pfam" id="PF02373">
    <property type="entry name" value="JmjC"/>
    <property type="match status" value="1"/>
</dbReference>
<keyword evidence="11" id="KW-0805">Transcription regulation</keyword>
<feature type="domain" description="JmjC" evidence="18">
    <location>
        <begin position="187"/>
        <end position="353"/>
    </location>
</feature>
<reference evidence="20" key="4">
    <citation type="submission" date="2021-05" db="UniProtKB">
        <authorList>
            <consortium name="EnsemblPlants"/>
        </authorList>
    </citation>
    <scope>IDENTIFICATION</scope>
    <source>
        <strain evidence="20">cv. B73</strain>
    </source>
</reference>
<evidence type="ECO:0000259" key="17">
    <source>
        <dbReference type="PROSITE" id="PS51183"/>
    </source>
</evidence>
<dbReference type="GO" id="GO:0008168">
    <property type="term" value="F:methyltransferase activity"/>
    <property type="evidence" value="ECO:0007669"/>
    <property type="project" value="UniProtKB-KW"/>
</dbReference>
<dbReference type="AlphaFoldDB" id="A0A1D6G6Q6"/>
<feature type="compositionally biased region" description="Basic and acidic residues" evidence="15">
    <location>
        <begin position="465"/>
        <end position="483"/>
    </location>
</feature>
<dbReference type="Pfam" id="PF02375">
    <property type="entry name" value="JmjN"/>
    <property type="match status" value="1"/>
</dbReference>
<dbReference type="SMR" id="A0A1D6G6Q6"/>
<dbReference type="PROSITE" id="PS50157">
    <property type="entry name" value="ZINC_FINGER_C2H2_2"/>
    <property type="match status" value="3"/>
</dbReference>
<dbReference type="GO" id="GO:0006338">
    <property type="term" value="P:chromatin remodeling"/>
    <property type="evidence" value="ECO:0000318"/>
    <property type="project" value="GO_Central"/>
</dbReference>
<feature type="compositionally biased region" description="Basic and acidic residues" evidence="15">
    <location>
        <begin position="1007"/>
        <end position="1036"/>
    </location>
</feature>
<sequence length="1353" mass="149330">MASSQGESVPPWLKSLPLAPEFRPTVAEFADPIAYLLKIEPAAAPFGICKIVPPLPPPPKRTTLGNLSRSFAALHPDDPTPTFPTRHQQLGICPRRPRPALKPVWLSPHRYTLPKFEAKAGASRKALLARLNVPASKQLSPLDVEALFWRSSADRPVVVEYASDMPGSGFAPCAARLTQLPPANVGETAWNMRRVARSPASLLRFVREEVPGVTSPMLYVGMMFSWFAWHVEDHDLHSLNYMHYGAPKTWYGVPRDAALAFVEVVRVHGYGGEVNSLETFAMLGDKTTVMSPEVLVDSGIPCCRLVQSAGEFVVTFPGAYHSGFSHGFNCGEASNIATPEWLIVAKEAAVRRASINRPPMVSHCQLLYELALSLCLRDPSNDVMEPRSCRLKEKKKSEGDQLIKKIFVQNVIEDNKLLGHFLSDGSPCIILPVNYNDGSPLSTLLSKFQSTTDSRISHGQCSKAEAPKDSRRLPMDGADKNRELSSSNKNSLSAFSGKTVPLPPRICIHECANVTGASHAHNAENDKVDMNSAAGLLDQGLLSCVTCGILSFSCVAVIKPRECAAKWLMAADSSLINDRLASSGEHDIDALQGGRTTGGILRSDSEMNGNSIVSDADAAPLNGHSALDLLALAYGDPSDSDEDVMNIKNQVPNVSNELINHTIESQPYTSCNGDYDGTKVSSSSKEREQGPTSHSSKCIGNSNTLNGPKGVRTRNKDLLKMVLSEGFQPKGICSETHKKVQCEPSSSKKTSMEIPCGTDYHVSHNSGTICMDSSRGSTTTTMVNNLVTSVVKPDKDSSRMHVFCLEHAIEVEKQLQAIGGADIFLLCRPEYPRIEVEAKLLAGEMDFEYDWKDILFKEVTIKDREKIQEVVRDEEAIPTNSDWAVKLGINLYYSANLAKSPLYSKQVPYNRVIYEAFGCGSPNDSPVKLKTYSRRQCRAKKIVLAGRWCGKVWMSNQVHPYLADRIKNHEPKEIDETFPSDQKSHAEPVENSSREAASTRKSSSRTIEGKTSKREKEQLEKANAKKPKFTEEDNSKSLEGTAEASTQKIKGRSVLEKTSKKEKAYTKKLKHTEKVSEALKGPSEASFPAPAGMVVRSSSRIANRKIMLKSKMEEEDNGSADRPKSKVEDDKDNPAGRSRAKPLRQKTKVDAKKKTKETRVEKRKAPSPASQKDEEEQSDDVEGRSTTKQRLSLRKKGAKTEGKQRMEKPRFGGSAPPPSSPKRKEEYVCDIEGCSMSFGTEQALSLHKNDICPEKGCCRKFFSHKYLQQHRKVHADDRPLKCPWEGCGMAFKWPWARTEHVRVHTGDRPYVCLEPGCGQTFRFVSDFSRHKRRTGHGASKKAKAKKQGKAAVT</sequence>
<evidence type="ECO:0000256" key="13">
    <source>
        <dbReference type="ARBA" id="ARBA00023242"/>
    </source>
</evidence>
<feature type="compositionally biased region" description="Basic and acidic residues" evidence="15">
    <location>
        <begin position="1119"/>
        <end position="1134"/>
    </location>
</feature>
<evidence type="ECO:0000313" key="19">
    <source>
        <dbReference type="EMBL" id="AQK98875.1"/>
    </source>
</evidence>
<reference evidence="20" key="3">
    <citation type="submission" date="2019-07" db="EMBL/GenBank/DDBJ databases">
        <authorList>
            <person name="Seetharam A."/>
            <person name="Woodhouse M."/>
            <person name="Cannon E."/>
        </authorList>
    </citation>
    <scope>NUCLEOTIDE SEQUENCE [LARGE SCALE GENOMIC DNA]</scope>
    <source>
        <strain evidence="20">cv. B73</strain>
    </source>
</reference>
<feature type="compositionally biased region" description="Basic and acidic residues" evidence="15">
    <location>
        <begin position="1147"/>
        <end position="1164"/>
    </location>
</feature>
<organism evidence="19">
    <name type="scientific">Zea mays</name>
    <name type="common">Maize</name>
    <dbReference type="NCBI Taxonomy" id="4577"/>
    <lineage>
        <taxon>Eukaryota</taxon>
        <taxon>Viridiplantae</taxon>
        <taxon>Streptophyta</taxon>
        <taxon>Embryophyta</taxon>
        <taxon>Tracheophyta</taxon>
        <taxon>Spermatophyta</taxon>
        <taxon>Magnoliopsida</taxon>
        <taxon>Liliopsida</taxon>
        <taxon>Poales</taxon>
        <taxon>Poaceae</taxon>
        <taxon>PACMAD clade</taxon>
        <taxon>Panicoideae</taxon>
        <taxon>Andropogonodae</taxon>
        <taxon>Andropogoneae</taxon>
        <taxon>Tripsacinae</taxon>
        <taxon>Zea</taxon>
    </lineage>
</organism>
<dbReference type="PaxDb" id="4577-GRMZM2G339379_P01"/>
<reference evidence="19" key="2">
    <citation type="submission" date="2015-12" db="EMBL/GenBank/DDBJ databases">
        <title>Update maize B73 reference genome by single molecule sequencing technologies.</title>
        <authorList>
            <consortium name="Maize Genome Sequencing Project"/>
            <person name="Ware D."/>
        </authorList>
    </citation>
    <scope>NUCLEOTIDE SEQUENCE</scope>
    <source>
        <tissue evidence="19">Seedling</tissue>
    </source>
</reference>
<dbReference type="InterPro" id="IPR036236">
    <property type="entry name" value="Znf_C2H2_sf"/>
</dbReference>
<reference evidence="21" key="1">
    <citation type="journal article" date="2009" name="Science">
        <title>The B73 maize genome: complexity, diversity, and dynamics.</title>
        <authorList>
            <person name="Schnable P.S."/>
            <person name="Ware D."/>
            <person name="Fulton R.S."/>
            <person name="Stein J.C."/>
            <person name="Wei F."/>
            <person name="Pasternak S."/>
            <person name="Liang C."/>
            <person name="Zhang J."/>
            <person name="Fulton L."/>
            <person name="Graves T.A."/>
            <person name="Minx P."/>
            <person name="Reily A.D."/>
            <person name="Courtney L."/>
            <person name="Kruchowski S.S."/>
            <person name="Tomlinson C."/>
            <person name="Strong C."/>
            <person name="Delehaunty K."/>
            <person name="Fronick C."/>
            <person name="Courtney B."/>
            <person name="Rock S.M."/>
            <person name="Belter E."/>
            <person name="Du F."/>
            <person name="Kim K."/>
            <person name="Abbott R.M."/>
            <person name="Cotton M."/>
            <person name="Levy A."/>
            <person name="Marchetto P."/>
            <person name="Ochoa K."/>
            <person name="Jackson S.M."/>
            <person name="Gillam B."/>
            <person name="Chen W."/>
            <person name="Yan L."/>
            <person name="Higginbotham J."/>
            <person name="Cardenas M."/>
            <person name="Waligorski J."/>
            <person name="Applebaum E."/>
            <person name="Phelps L."/>
            <person name="Falcone J."/>
            <person name="Kanchi K."/>
            <person name="Thane T."/>
            <person name="Scimone A."/>
            <person name="Thane N."/>
            <person name="Henke J."/>
            <person name="Wang T."/>
            <person name="Ruppert J."/>
            <person name="Shah N."/>
            <person name="Rotter K."/>
            <person name="Hodges J."/>
            <person name="Ingenthron E."/>
            <person name="Cordes M."/>
            <person name="Kohlberg S."/>
            <person name="Sgro J."/>
            <person name="Delgado B."/>
            <person name="Mead K."/>
            <person name="Chinwalla A."/>
            <person name="Leonard S."/>
            <person name="Crouse K."/>
            <person name="Collura K."/>
            <person name="Kudrna D."/>
            <person name="Currie J."/>
            <person name="He R."/>
            <person name="Angelova A."/>
            <person name="Rajasekar S."/>
            <person name="Mueller T."/>
            <person name="Lomeli R."/>
            <person name="Scara G."/>
            <person name="Ko A."/>
            <person name="Delaney K."/>
            <person name="Wissotski M."/>
            <person name="Lopez G."/>
            <person name="Campos D."/>
            <person name="Braidotti M."/>
            <person name="Ashley E."/>
            <person name="Golser W."/>
            <person name="Kim H."/>
            <person name="Lee S."/>
            <person name="Lin J."/>
            <person name="Dujmic Z."/>
            <person name="Kim W."/>
            <person name="Talag J."/>
            <person name="Zuccolo A."/>
            <person name="Fan C."/>
            <person name="Sebastian A."/>
            <person name="Kramer M."/>
            <person name="Spiegel L."/>
            <person name="Nascimento L."/>
            <person name="Zutavern T."/>
            <person name="Miller B."/>
            <person name="Ambroise C."/>
            <person name="Muller S."/>
            <person name="Spooner W."/>
            <person name="Narechania A."/>
            <person name="Ren L."/>
            <person name="Wei S."/>
            <person name="Kumari S."/>
            <person name="Faga B."/>
            <person name="Levy M.J."/>
            <person name="McMahan L."/>
            <person name="Van Buren P."/>
            <person name="Vaughn M.W."/>
            <person name="Ying K."/>
            <person name="Yeh C.-T."/>
            <person name="Emrich S.J."/>
            <person name="Jia Y."/>
            <person name="Kalyanaraman A."/>
            <person name="Hsia A.-P."/>
            <person name="Barbazuk W.B."/>
            <person name="Baucom R.S."/>
            <person name="Brutnell T.P."/>
            <person name="Carpita N.C."/>
            <person name="Chaparro C."/>
            <person name="Chia J.-M."/>
            <person name="Deragon J.-M."/>
            <person name="Estill J.C."/>
            <person name="Fu Y."/>
            <person name="Jeddeloh J.A."/>
            <person name="Han Y."/>
            <person name="Lee H."/>
            <person name="Li P."/>
            <person name="Lisch D.R."/>
            <person name="Liu S."/>
            <person name="Liu Z."/>
            <person name="Nagel D.H."/>
            <person name="McCann M.C."/>
            <person name="SanMiguel P."/>
            <person name="Myers A.M."/>
            <person name="Nettleton D."/>
            <person name="Nguyen J."/>
            <person name="Penning B.W."/>
            <person name="Ponnala L."/>
            <person name="Schneider K.L."/>
            <person name="Schwartz D.C."/>
            <person name="Sharma A."/>
            <person name="Soderlund C."/>
            <person name="Springer N.M."/>
            <person name="Sun Q."/>
            <person name="Wang H."/>
            <person name="Waterman M."/>
            <person name="Westerman R."/>
            <person name="Wolfgruber T.K."/>
            <person name="Yang L."/>
            <person name="Yu Y."/>
            <person name="Zhang L."/>
            <person name="Zhou S."/>
            <person name="Zhu Q."/>
            <person name="Bennetzen J.L."/>
            <person name="Dawe R.K."/>
            <person name="Jiang J."/>
            <person name="Jiang N."/>
            <person name="Presting G.G."/>
            <person name="Wessler S.R."/>
            <person name="Aluru S."/>
            <person name="Martienssen R.A."/>
            <person name="Clifton S.W."/>
            <person name="McCombie W.R."/>
            <person name="Wing R.A."/>
            <person name="Wilson R.K."/>
        </authorList>
    </citation>
    <scope>NUCLEOTIDE SEQUENCE [LARGE SCALE GENOMIC DNA]</scope>
    <source>
        <strain evidence="21">cv. B73</strain>
    </source>
</reference>
<keyword evidence="4" id="KW-0677">Repeat</keyword>
<evidence type="ECO:0000256" key="2">
    <source>
        <dbReference type="ARBA" id="ARBA00004123"/>
    </source>
</evidence>
<feature type="domain" description="C2H2-type" evidence="16">
    <location>
        <begin position="1250"/>
        <end position="1279"/>
    </location>
</feature>
<feature type="compositionally biased region" description="Polar residues" evidence="15">
    <location>
        <begin position="990"/>
        <end position="1006"/>
    </location>
</feature>
<feature type="region of interest" description="Disordered" evidence="15">
    <location>
        <begin position="665"/>
        <end position="712"/>
    </location>
</feature>
<evidence type="ECO:0000313" key="21">
    <source>
        <dbReference type="Proteomes" id="UP000007305"/>
    </source>
</evidence>
<evidence type="ECO:0000256" key="6">
    <source>
        <dbReference type="ARBA" id="ARBA00022833"/>
    </source>
</evidence>
<feature type="region of interest" description="Disordered" evidence="15">
    <location>
        <begin position="975"/>
        <end position="1224"/>
    </location>
</feature>
<dbReference type="KEGG" id="zma:103636385"/>
<dbReference type="PROSITE" id="PS51183">
    <property type="entry name" value="JMJN"/>
    <property type="match status" value="1"/>
</dbReference>
<dbReference type="FunCoup" id="A0A1D6G6Q6">
    <property type="interactions" value="3221"/>
</dbReference>
<evidence type="ECO:0000256" key="1">
    <source>
        <dbReference type="ARBA" id="ARBA00001954"/>
    </source>
</evidence>
<dbReference type="Gene3D" id="3.30.160.60">
    <property type="entry name" value="Classic Zinc Finger"/>
    <property type="match status" value="2"/>
</dbReference>
<evidence type="ECO:0000256" key="8">
    <source>
        <dbReference type="ARBA" id="ARBA00022964"/>
    </source>
</evidence>
<gene>
    <name evidence="20" type="primary">LOC103636385</name>
    <name evidence="19" type="ORF">ZEAMMB73_Zm00001d012119</name>
</gene>
<accession>A0A1D6G6Q6</accession>
<dbReference type="Gramene" id="Zm00001eb365340_T001">
    <property type="protein sequence ID" value="Zm00001eb365340_P001"/>
    <property type="gene ID" value="Zm00001eb365340"/>
</dbReference>
<dbReference type="GO" id="GO:0034647">
    <property type="term" value="F:histone H3K4me/H3K4me2/H3K4me3 demethylase activity"/>
    <property type="evidence" value="ECO:0000318"/>
    <property type="project" value="GO_Central"/>
</dbReference>
<evidence type="ECO:0000256" key="5">
    <source>
        <dbReference type="ARBA" id="ARBA00022771"/>
    </source>
</evidence>
<evidence type="ECO:0000256" key="11">
    <source>
        <dbReference type="ARBA" id="ARBA00023015"/>
    </source>
</evidence>
<feature type="domain" description="JmjN" evidence="17">
    <location>
        <begin position="19"/>
        <end position="60"/>
    </location>
</feature>
<evidence type="ECO:0000256" key="15">
    <source>
        <dbReference type="SAM" id="MobiDB-lite"/>
    </source>
</evidence>
<feature type="compositionally biased region" description="Basic and acidic residues" evidence="15">
    <location>
        <begin position="1198"/>
        <end position="1210"/>
    </location>
</feature>
<keyword evidence="19" id="KW-0489">Methyltransferase</keyword>
<feature type="region of interest" description="Disordered" evidence="15">
    <location>
        <begin position="1332"/>
        <end position="1353"/>
    </location>
</feature>
<dbReference type="EnsemblPlants" id="Zm00001eb365340_T001">
    <property type="protein sequence ID" value="Zm00001eb365340_P001"/>
    <property type="gene ID" value="Zm00001eb365340"/>
</dbReference>
<evidence type="ECO:0000259" key="16">
    <source>
        <dbReference type="PROSITE" id="PS50157"/>
    </source>
</evidence>
<dbReference type="PANTHER" id="PTHR10694">
    <property type="entry name" value="LYSINE-SPECIFIC DEMETHYLASE"/>
    <property type="match status" value="1"/>
</dbReference>
<dbReference type="PROSITE" id="PS51184">
    <property type="entry name" value="JMJC"/>
    <property type="match status" value="1"/>
</dbReference>
<evidence type="ECO:0000313" key="20">
    <source>
        <dbReference type="EnsemblPlants" id="Zm00001eb365340_P001"/>
    </source>
</evidence>
<evidence type="ECO:0000256" key="4">
    <source>
        <dbReference type="ARBA" id="ARBA00022737"/>
    </source>
</evidence>
<evidence type="ECO:0000256" key="7">
    <source>
        <dbReference type="ARBA" id="ARBA00022853"/>
    </source>
</evidence>
<keyword evidence="22" id="KW-1267">Proteomics identification</keyword>
<feature type="domain" description="C2H2-type" evidence="16">
    <location>
        <begin position="1280"/>
        <end position="1309"/>
    </location>
</feature>
<dbReference type="STRING" id="4577.A0A1D6G6Q6"/>
<evidence type="ECO:0007829" key="22">
    <source>
        <dbReference type="PeptideAtlas" id="A0A1D6G6Q6"/>
    </source>
</evidence>
<feature type="compositionally biased region" description="Basic and acidic residues" evidence="15">
    <location>
        <begin position="1053"/>
        <end position="1065"/>
    </location>
</feature>
<dbReference type="GeneID" id="103636385"/>
<keyword evidence="13" id="KW-0539">Nucleus</keyword>
<keyword evidence="5 14" id="KW-0863">Zinc-finger</keyword>
<dbReference type="ExpressionAtlas" id="A0A1D6G6Q6">
    <property type="expression patterns" value="baseline and differential"/>
</dbReference>
<evidence type="ECO:0000259" key="18">
    <source>
        <dbReference type="PROSITE" id="PS51184"/>
    </source>
</evidence>